<feature type="domain" description="NrS-1 polymerase-like helicase" evidence="1">
    <location>
        <begin position="182"/>
        <end position="290"/>
    </location>
</feature>
<dbReference type="STRING" id="525146.Ddes_2235"/>
<dbReference type="KEGG" id="dds:Ddes_2235"/>
<dbReference type="InterPro" id="IPR045455">
    <property type="entry name" value="NrS-1_pol-like_helicase"/>
</dbReference>
<dbReference type="SUPFAM" id="SSF52540">
    <property type="entry name" value="P-loop containing nucleoside triphosphate hydrolases"/>
    <property type="match status" value="1"/>
</dbReference>
<dbReference type="eggNOG" id="COG3378">
    <property type="taxonomic scope" value="Bacteria"/>
</dbReference>
<sequence length="526" mass="61530">MSYKSWIDTSSLDMNNEGISSIVAETNKKLSDFDKNHFVCEDGGKFFVYTEKTNEDDKFMLTRLSYKDFAFRYNCNDIYVPSGKKDSLFTKKGIASYWMSCPQKRTFNGIIFNPKYSGKNFYNLWRGFKITSDCDGEFSHIERHLKEVWCNGNEEHYSYLIKWFAHMIQYPSKKAGVALVIKGEKGTGKTGFISKLAEKILGEHYMLVSSSHDIYGNFNSQQYAKLLITFDEAIWNGGKSMEGRLKSLITDTNILIEKKGMDAEIKKNYSRYILLTNEKFSVPATYDERRFFALRISNERRNDIKYFDELYKAMEHEIDNFFGFLKKFDLCEEDVFTPPATSALFEDVFAGMDFFDQWLFNLIDGYVIKQENSFYLWDNSIEKIGFNKHVRTKTLFDNFMESKERSGQSSFIHTVTKFTQKMSNGKRDSYSFIYRKCEGQNCIFLPSIDEAKKIYEKKFSCIVEWTELNESTRVLNYKETLELLKKVLGKKYRQKDAIKTAYHMYKDKQFAEEFGQIFGSNTSGAA</sequence>
<evidence type="ECO:0000313" key="2">
    <source>
        <dbReference type="EMBL" id="ACL50131.1"/>
    </source>
</evidence>
<reference evidence="2" key="1">
    <citation type="submission" date="2009-01" db="EMBL/GenBank/DDBJ databases">
        <title>Complete sequence of Desulfovibrio desulfuricans subsp. desulfuricans str. ATCC 27774.</title>
        <authorList>
            <consortium name="US DOE Joint Genome Institute"/>
            <person name="Lucas S."/>
            <person name="Copeland A."/>
            <person name="Lapidus A."/>
            <person name="Glavina del Rio T."/>
            <person name="Tice H."/>
            <person name="Bruce D."/>
            <person name="Goodwin L."/>
            <person name="Pitluck S."/>
            <person name="Sims D."/>
            <person name="Lu M."/>
            <person name="Kiss H."/>
            <person name="Meineke L."/>
            <person name="Brettin T."/>
            <person name="Detter J.C."/>
            <person name="Han C."/>
            <person name="Larimer F."/>
            <person name="Land M."/>
            <person name="Hauser L."/>
            <person name="Kyrpides N."/>
            <person name="Ovchinnikova G."/>
            <person name="Hazen T.C."/>
        </authorList>
    </citation>
    <scope>NUCLEOTIDE SEQUENCE [LARGE SCALE GENOMIC DNA]</scope>
    <source>
        <strain evidence="2">ATCC 27774</strain>
    </source>
</reference>
<dbReference type="AlphaFoldDB" id="B8J486"/>
<protein>
    <recommendedName>
        <fullName evidence="1">NrS-1 polymerase-like helicase domain-containing protein</fullName>
    </recommendedName>
</protein>
<dbReference type="InterPro" id="IPR027417">
    <property type="entry name" value="P-loop_NTPase"/>
</dbReference>
<dbReference type="Gene3D" id="3.40.50.300">
    <property type="entry name" value="P-loop containing nucleotide triphosphate hydrolases"/>
    <property type="match status" value="1"/>
</dbReference>
<dbReference type="Pfam" id="PF19263">
    <property type="entry name" value="DUF5906"/>
    <property type="match status" value="1"/>
</dbReference>
<proteinExistence type="predicted"/>
<name>B8J486_DESDA</name>
<dbReference type="HOGENOM" id="CLU_033797_0_0_7"/>
<organism evidence="2">
    <name type="scientific">Desulfovibrio desulfuricans (strain ATCC 27774 / DSM 6949 / MB)</name>
    <dbReference type="NCBI Taxonomy" id="525146"/>
    <lineage>
        <taxon>Bacteria</taxon>
        <taxon>Pseudomonadati</taxon>
        <taxon>Thermodesulfobacteriota</taxon>
        <taxon>Desulfovibrionia</taxon>
        <taxon>Desulfovibrionales</taxon>
        <taxon>Desulfovibrionaceae</taxon>
        <taxon>Desulfovibrio</taxon>
    </lineage>
</organism>
<accession>B8J486</accession>
<dbReference type="EMBL" id="CP001358">
    <property type="protein sequence ID" value="ACL50131.1"/>
    <property type="molecule type" value="Genomic_DNA"/>
</dbReference>
<gene>
    <name evidence="2" type="ordered locus">Ddes_2235</name>
</gene>
<evidence type="ECO:0000259" key="1">
    <source>
        <dbReference type="Pfam" id="PF19263"/>
    </source>
</evidence>